<sequence>MENNTNIYHVNMIQGLLHQVSGHIKKIEPEQNIASKSSKQAIVKENAIEGLKLFQEVDIAKMQEVFE</sequence>
<proteinExistence type="predicted"/>
<protein>
    <submittedName>
        <fullName evidence="1">Uncharacterized protein</fullName>
    </submittedName>
</protein>
<accession>A0A0F9S7T7</accession>
<reference evidence="1" key="1">
    <citation type="journal article" date="2015" name="Nature">
        <title>Complex archaea that bridge the gap between prokaryotes and eukaryotes.</title>
        <authorList>
            <person name="Spang A."/>
            <person name="Saw J.H."/>
            <person name="Jorgensen S.L."/>
            <person name="Zaremba-Niedzwiedzka K."/>
            <person name="Martijn J."/>
            <person name="Lind A.E."/>
            <person name="van Eijk R."/>
            <person name="Schleper C."/>
            <person name="Guy L."/>
            <person name="Ettema T.J."/>
        </authorList>
    </citation>
    <scope>NUCLEOTIDE SEQUENCE</scope>
</reference>
<evidence type="ECO:0000313" key="1">
    <source>
        <dbReference type="EMBL" id="KKN58297.1"/>
    </source>
</evidence>
<comment type="caution">
    <text evidence="1">The sequence shown here is derived from an EMBL/GenBank/DDBJ whole genome shotgun (WGS) entry which is preliminary data.</text>
</comment>
<name>A0A0F9S7T7_9ZZZZ</name>
<gene>
    <name evidence="1" type="ORF">LCGC14_0553770</name>
</gene>
<dbReference type="AlphaFoldDB" id="A0A0F9S7T7"/>
<organism evidence="1">
    <name type="scientific">marine sediment metagenome</name>
    <dbReference type="NCBI Taxonomy" id="412755"/>
    <lineage>
        <taxon>unclassified sequences</taxon>
        <taxon>metagenomes</taxon>
        <taxon>ecological metagenomes</taxon>
    </lineage>
</organism>
<dbReference type="EMBL" id="LAZR01000768">
    <property type="protein sequence ID" value="KKN58297.1"/>
    <property type="molecule type" value="Genomic_DNA"/>
</dbReference>